<proteinExistence type="inferred from homology"/>
<keyword evidence="5" id="KW-0735">Signal-anchor</keyword>
<dbReference type="Pfam" id="PF03452">
    <property type="entry name" value="Anp1"/>
    <property type="match status" value="1"/>
</dbReference>
<dbReference type="RefSeq" id="XP_002172527.1">
    <property type="nucleotide sequence ID" value="XM_002172491.2"/>
</dbReference>
<keyword evidence="7" id="KW-0333">Golgi apparatus</keyword>
<dbReference type="JaponicusDB" id="SJAG_01276">
    <property type="gene designation" value="mnn9"/>
</dbReference>
<dbReference type="VEuPathDB" id="FungiDB:SJAG_01276"/>
<evidence type="ECO:0000256" key="5">
    <source>
        <dbReference type="ARBA" id="ARBA00022968"/>
    </source>
</evidence>
<comment type="subcellular location">
    <subcellularLocation>
        <location evidence="2">Endoplasmic reticulum membrane</location>
    </subcellularLocation>
    <subcellularLocation>
        <location evidence="1">Golgi apparatus membrane</location>
        <topology evidence="1">Single-pass type II membrane protein</topology>
    </subcellularLocation>
</comment>
<keyword evidence="4" id="KW-0256">Endoplasmic reticulum</keyword>
<dbReference type="InterPro" id="IPR052086">
    <property type="entry name" value="Mannan_Polymerase_Subunit"/>
</dbReference>
<dbReference type="eggNOG" id="ENOG502QRPX">
    <property type="taxonomic scope" value="Eukaryota"/>
</dbReference>
<dbReference type="FunFam" id="3.90.550.10:FF:000017">
    <property type="entry name" value="Mannan polymerase II complex ANP1 subunit"/>
    <property type="match status" value="1"/>
</dbReference>
<evidence type="ECO:0000313" key="10">
    <source>
        <dbReference type="EMBL" id="EEB06234.1"/>
    </source>
</evidence>
<organism evidence="10 12">
    <name type="scientific">Schizosaccharomyces japonicus (strain yFS275 / FY16936)</name>
    <name type="common">Fission yeast</name>
    <dbReference type="NCBI Taxonomy" id="402676"/>
    <lineage>
        <taxon>Eukaryota</taxon>
        <taxon>Fungi</taxon>
        <taxon>Dikarya</taxon>
        <taxon>Ascomycota</taxon>
        <taxon>Taphrinomycotina</taxon>
        <taxon>Schizosaccharomycetes</taxon>
        <taxon>Schizosaccharomycetales</taxon>
        <taxon>Schizosaccharomycetaceae</taxon>
        <taxon>Schizosaccharomyces</taxon>
    </lineage>
</organism>
<keyword evidence="8" id="KW-0472">Membrane</keyword>
<evidence type="ECO:0000313" key="11">
    <source>
        <dbReference type="JaponicusDB" id="SJAG_01276"/>
    </source>
</evidence>
<dbReference type="HOGENOM" id="CLU_017872_4_0_1"/>
<evidence type="ECO:0000256" key="3">
    <source>
        <dbReference type="ARBA" id="ARBA00022692"/>
    </source>
</evidence>
<dbReference type="GO" id="GO:0005789">
    <property type="term" value="C:endoplasmic reticulum membrane"/>
    <property type="evidence" value="ECO:0007669"/>
    <property type="project" value="UniProtKB-SubCell"/>
</dbReference>
<keyword evidence="3" id="KW-0812">Transmembrane</keyword>
<dbReference type="EMBL" id="KE651168">
    <property type="protein sequence ID" value="EEB06234.1"/>
    <property type="molecule type" value="Genomic_DNA"/>
</dbReference>
<gene>
    <name evidence="11" type="primary">mnn9</name>
    <name evidence="10" type="ORF">SJAG_01276</name>
</gene>
<dbReference type="PANTHER" id="PTHR43083">
    <property type="entry name" value="MANNAN POLYMERASE II"/>
    <property type="match status" value="1"/>
</dbReference>
<dbReference type="STRING" id="402676.B6K084"/>
<keyword evidence="10" id="KW-0808">Transferase</keyword>
<dbReference type="SUPFAM" id="SSF53448">
    <property type="entry name" value="Nucleotide-diphospho-sugar transferases"/>
    <property type="match status" value="1"/>
</dbReference>
<dbReference type="GO" id="GO:0000009">
    <property type="term" value="F:alpha-1,6-mannosyltransferase activity"/>
    <property type="evidence" value="ECO:0007669"/>
    <property type="project" value="EnsemblFungi"/>
</dbReference>
<comment type="similarity">
    <text evidence="9">Belongs to the ANP1/MMN9/VAN1 family.</text>
</comment>
<evidence type="ECO:0000256" key="7">
    <source>
        <dbReference type="ARBA" id="ARBA00023034"/>
    </source>
</evidence>
<evidence type="ECO:0000313" key="12">
    <source>
        <dbReference type="Proteomes" id="UP000001744"/>
    </source>
</evidence>
<dbReference type="GO" id="GO:0000032">
    <property type="term" value="P:cell wall mannoprotein biosynthetic process"/>
    <property type="evidence" value="ECO:0000318"/>
    <property type="project" value="GO_Central"/>
</dbReference>
<dbReference type="GO" id="GO:0005801">
    <property type="term" value="C:cis-Golgi network"/>
    <property type="evidence" value="ECO:0007669"/>
    <property type="project" value="EnsemblFungi"/>
</dbReference>
<dbReference type="GeneID" id="7052351"/>
<name>B6K084_SCHJY</name>
<dbReference type="GO" id="GO:0140497">
    <property type="term" value="C:mannan polymerase II complex"/>
    <property type="evidence" value="ECO:0007669"/>
    <property type="project" value="EnsemblFungi"/>
</dbReference>
<dbReference type="PANTHER" id="PTHR43083:SF6">
    <property type="entry name" value="MANNAN POLYMERASE COMPLEXES SUBUNIT MNN9"/>
    <property type="match status" value="1"/>
</dbReference>
<evidence type="ECO:0000256" key="9">
    <source>
        <dbReference type="ARBA" id="ARBA00037964"/>
    </source>
</evidence>
<keyword evidence="12" id="KW-1185">Reference proteome</keyword>
<protein>
    <submittedName>
        <fullName evidence="10">Mannosyltransferase complex subunit</fullName>
    </submittedName>
</protein>
<dbReference type="GO" id="GO:0000136">
    <property type="term" value="C:mannan polymerase complex"/>
    <property type="evidence" value="ECO:0000318"/>
    <property type="project" value="GO_Central"/>
</dbReference>
<dbReference type="Gene3D" id="3.90.550.10">
    <property type="entry name" value="Spore Coat Polysaccharide Biosynthesis Protein SpsA, Chain A"/>
    <property type="match status" value="1"/>
</dbReference>
<dbReference type="GO" id="GO:0006487">
    <property type="term" value="P:protein N-linked glycosylation"/>
    <property type="evidence" value="ECO:0000318"/>
    <property type="project" value="GO_Central"/>
</dbReference>
<dbReference type="GO" id="GO:0018279">
    <property type="term" value="P:protein N-linked glycosylation via asparagine"/>
    <property type="evidence" value="ECO:0007669"/>
    <property type="project" value="EnsemblFungi"/>
</dbReference>
<evidence type="ECO:0000256" key="2">
    <source>
        <dbReference type="ARBA" id="ARBA00004586"/>
    </source>
</evidence>
<dbReference type="OMA" id="IPKTREG"/>
<accession>B6K084</accession>
<dbReference type="Proteomes" id="UP000001744">
    <property type="component" value="Unassembled WGS sequence"/>
</dbReference>
<evidence type="ECO:0000256" key="4">
    <source>
        <dbReference type="ARBA" id="ARBA00022824"/>
    </source>
</evidence>
<dbReference type="AlphaFoldDB" id="B6K084"/>
<dbReference type="OrthoDB" id="2405412at2759"/>
<dbReference type="InterPro" id="IPR029044">
    <property type="entry name" value="Nucleotide-diphossugar_trans"/>
</dbReference>
<evidence type="ECO:0000256" key="1">
    <source>
        <dbReference type="ARBA" id="ARBA00004323"/>
    </source>
</evidence>
<keyword evidence="10" id="KW-0328">Glycosyltransferase</keyword>
<evidence type="ECO:0000256" key="8">
    <source>
        <dbReference type="ARBA" id="ARBA00023136"/>
    </source>
</evidence>
<sequence>MRCANKPRIIGLILSACLSMALLYHFLSPSKSYSIDLPVESSSSINIYDMNVIKATGDAARNKEQVLILTPIARFYQEYWNNILKLSYPRDLISLGFILPRGKQGRETSKKLRKAINLVQSGPANKRFAEVTIMIEDQEISTEQSESERHKFAAQKERRGRMAITRNTLLEATLTPTTAWVFWLDSDIVETPPTIIEDMTSHNKDVLVANCYQRYGKNQIREYDLNNWRESQTAIELAQGMSEDEIVVEGYHEIATYRPLFVYDREENGDPDREMELDGVGATALLVKAEVHRDGAMFPSFPFYHLIESEGFAKMAKRLNYQVWGLPNYLVYHYNE</sequence>
<keyword evidence="6" id="KW-1133">Transmembrane helix</keyword>
<reference evidence="10 12" key="1">
    <citation type="journal article" date="2011" name="Science">
        <title>Comparative functional genomics of the fission yeasts.</title>
        <authorList>
            <person name="Rhind N."/>
            <person name="Chen Z."/>
            <person name="Yassour M."/>
            <person name="Thompson D.A."/>
            <person name="Haas B.J."/>
            <person name="Habib N."/>
            <person name="Wapinski I."/>
            <person name="Roy S."/>
            <person name="Lin M.F."/>
            <person name="Heiman D.I."/>
            <person name="Young S.K."/>
            <person name="Furuya K."/>
            <person name="Guo Y."/>
            <person name="Pidoux A."/>
            <person name="Chen H.M."/>
            <person name="Robbertse B."/>
            <person name="Goldberg J.M."/>
            <person name="Aoki K."/>
            <person name="Bayne E.H."/>
            <person name="Berlin A.M."/>
            <person name="Desjardins C.A."/>
            <person name="Dobbs E."/>
            <person name="Dukaj L."/>
            <person name="Fan L."/>
            <person name="FitzGerald M.G."/>
            <person name="French C."/>
            <person name="Gujja S."/>
            <person name="Hansen K."/>
            <person name="Keifenheim D."/>
            <person name="Levin J.Z."/>
            <person name="Mosher R.A."/>
            <person name="Mueller C.A."/>
            <person name="Pfiffner J."/>
            <person name="Priest M."/>
            <person name="Russ C."/>
            <person name="Smialowska A."/>
            <person name="Swoboda P."/>
            <person name="Sykes S.M."/>
            <person name="Vaughn M."/>
            <person name="Vengrova S."/>
            <person name="Yoder R."/>
            <person name="Zeng Q."/>
            <person name="Allshire R."/>
            <person name="Baulcombe D."/>
            <person name="Birren B.W."/>
            <person name="Brown W."/>
            <person name="Ekwall K."/>
            <person name="Kellis M."/>
            <person name="Leatherwood J."/>
            <person name="Levin H."/>
            <person name="Margalit H."/>
            <person name="Martienssen R."/>
            <person name="Nieduszynski C.A."/>
            <person name="Spatafora J.W."/>
            <person name="Friedman N."/>
            <person name="Dalgaard J.Z."/>
            <person name="Baumann P."/>
            <person name="Niki H."/>
            <person name="Regev A."/>
            <person name="Nusbaum C."/>
        </authorList>
    </citation>
    <scope>NUCLEOTIDE SEQUENCE [LARGE SCALE GENOMIC DNA]</scope>
    <source>
        <strain evidence="12">yFS275 / FY16936</strain>
    </source>
</reference>
<evidence type="ECO:0000256" key="6">
    <source>
        <dbReference type="ARBA" id="ARBA00022989"/>
    </source>
</evidence>